<feature type="compositionally biased region" description="Basic and acidic residues" evidence="1">
    <location>
        <begin position="673"/>
        <end position="686"/>
    </location>
</feature>
<dbReference type="AlphaFoldDB" id="A0A6L2L4U3"/>
<dbReference type="Pfam" id="PF22936">
    <property type="entry name" value="Pol_BBD"/>
    <property type="match status" value="1"/>
</dbReference>
<dbReference type="Pfam" id="PF14223">
    <property type="entry name" value="Retrotran_gag_2"/>
    <property type="match status" value="1"/>
</dbReference>
<reference evidence="3" key="1">
    <citation type="journal article" date="2019" name="Sci. Rep.">
        <title>Draft genome of Tanacetum cinerariifolium, the natural source of mosquito coil.</title>
        <authorList>
            <person name="Yamashiro T."/>
            <person name="Shiraishi A."/>
            <person name="Satake H."/>
            <person name="Nakayama K."/>
        </authorList>
    </citation>
    <scope>NUCLEOTIDE SEQUENCE</scope>
</reference>
<feature type="region of interest" description="Disordered" evidence="1">
    <location>
        <begin position="663"/>
        <end position="690"/>
    </location>
</feature>
<feature type="domain" description="Retrovirus-related Pol polyprotein from transposon TNT 1-94-like beta-barrel" evidence="2">
    <location>
        <begin position="338"/>
        <end position="380"/>
    </location>
</feature>
<sequence length="1256" mass="143501">MDSDNYLEGQSMQRPPLFESDSFIYWKNRFETYVKSKDLDLWHVITNGYFQPIVQNPETKLDEVIPFENQTDDLKKRLKINNEAKMVIYNALPRKEYERIFMCKAKEIWKTLLITHQGNSQVKDNKIYLLVQQYEQFVISKDESIDSAFARFNTIITCLKPLDEGYSSKNYVRKFLRALHPKWRAKVTVIEESKDLTSLSLDEIIENLKVHEMIIKKDSKIVKEKVERKSIALKAKKESSDEECSTSGSEDEEYAMAVRDFKKCFKRRGRFVRQSQNDKKTFQRSCDDKNDKNQRDFVRSSWSDSDEEDDEKLKGETCLVAHASSEICLGFKLEPDEWIKDSGCSKHMMRNRKLFSTYKAYNEGNVIFGSNIHGNIIGKGYSQNSKAYIVLNKHTKKVKESLNVTFYETHSPSNTSPLVDDDLDEEEAIETLLKFLEYLMKVHVSLVTDGHLMSWYKVPIQKAYIKPTSLLPMISSYLFEKIEKVKSLTSVIKKKLRQLFVNISSNEDITTTSSPTTTSLSPTPLNAPSKNTSTNQTSSSQENTSSSFHSKLQTSPLSFHKPTSPHQLNHLLDNILDVPPRPLNPKPLQSHPSLDITLSLSPITPLDHIYETLSPPSPQQPQPPIMGHPLFYNYHDYHGSTCICCSHNQNLFFTLREEMNIGNGYDKSGQNRSKTDKTGHGNEKSSRIQSRRRIHLKSNPCMSTRSNSSHLFSPLRNPESLIRRRNLDEPSSLFDFEEVMNNNHNQEPPPQKGPPPMYPNHNMLLVTQIDTFYNGLTLSHRDTINAAAGGTFMQKTPEKCCELIKNMTAHHNHWDTSAIRDETSRNISSTSTTETVGGYTQETAYATTGTGSLPRNIVPNPREDHKAITTRSGVTLAGPSVSPPLLSKEVDREPETITNQVLIGSTNNVPPLVVQPFPTSTYFSTISSSKMPNVTKDTIQMSTKNIRPPMAQSQIPIYEPVVAPKPKPTIPYPSRVNKQKLRKKDDNLALKFVEIFRNLHFELCFADALLHMPKFALMFKSLLNNKEKLFDLATTSMNENCSTVILKKLPKKLGDPFIDYVVDPRVHLILRRPFLRTERALIDVYGEKLTLRDDDEAITFKVGQTSKYSYNDAESINRVDVINALKSHKRAIAWKISDIKGIDPCFCTYKILMEDDFKPTVQHQRRVNPKIHEVIKKEVIKLFDTGMIYPISDSLRDKFEKKEITETFPLETLGMIAFRGDSTTPWIAPDLEASHARGFFHCPLELQSLAYGNPIS</sequence>
<protein>
    <submittedName>
        <fullName evidence="3">DUF4219 domain-containing protein/UBN2 domain-containing protein</fullName>
    </submittedName>
</protein>
<name>A0A6L2L4U3_TANCI</name>
<dbReference type="InterPro" id="IPR054722">
    <property type="entry name" value="PolX-like_BBD"/>
</dbReference>
<dbReference type="PANTHER" id="PTHR34676">
    <property type="entry name" value="DUF4219 DOMAIN-CONTAINING PROTEIN-RELATED"/>
    <property type="match status" value="1"/>
</dbReference>
<feature type="region of interest" description="Disordered" evidence="1">
    <location>
        <begin position="508"/>
        <end position="564"/>
    </location>
</feature>
<evidence type="ECO:0000259" key="2">
    <source>
        <dbReference type="Pfam" id="PF22936"/>
    </source>
</evidence>
<feature type="compositionally biased region" description="Low complexity" evidence="1">
    <location>
        <begin position="510"/>
        <end position="547"/>
    </location>
</feature>
<dbReference type="EMBL" id="BKCJ010003735">
    <property type="protein sequence ID" value="GEU56861.1"/>
    <property type="molecule type" value="Genomic_DNA"/>
</dbReference>
<gene>
    <name evidence="3" type="ORF">Tci_028839</name>
</gene>
<proteinExistence type="predicted"/>
<dbReference type="PANTHER" id="PTHR34676:SF8">
    <property type="entry name" value="TRANSMEMBRANE PROTEIN"/>
    <property type="match status" value="1"/>
</dbReference>
<evidence type="ECO:0000256" key="1">
    <source>
        <dbReference type="SAM" id="MobiDB-lite"/>
    </source>
</evidence>
<feature type="region of interest" description="Disordered" evidence="1">
    <location>
        <begin position="282"/>
        <end position="309"/>
    </location>
</feature>
<accession>A0A6L2L4U3</accession>
<dbReference type="Gene3D" id="3.10.10.10">
    <property type="entry name" value="HIV Type 1 Reverse Transcriptase, subunit A, domain 1"/>
    <property type="match status" value="1"/>
</dbReference>
<evidence type="ECO:0000313" key="3">
    <source>
        <dbReference type="EMBL" id="GEU56861.1"/>
    </source>
</evidence>
<feature type="compositionally biased region" description="Basic and acidic residues" evidence="1">
    <location>
        <begin position="282"/>
        <end position="298"/>
    </location>
</feature>
<feature type="compositionally biased region" description="Polar residues" evidence="1">
    <location>
        <begin position="548"/>
        <end position="557"/>
    </location>
</feature>
<comment type="caution">
    <text evidence="3">The sequence shown here is derived from an EMBL/GenBank/DDBJ whole genome shotgun (WGS) entry which is preliminary data.</text>
</comment>
<organism evidence="3">
    <name type="scientific">Tanacetum cinerariifolium</name>
    <name type="common">Dalmatian daisy</name>
    <name type="synonym">Chrysanthemum cinerariifolium</name>
    <dbReference type="NCBI Taxonomy" id="118510"/>
    <lineage>
        <taxon>Eukaryota</taxon>
        <taxon>Viridiplantae</taxon>
        <taxon>Streptophyta</taxon>
        <taxon>Embryophyta</taxon>
        <taxon>Tracheophyta</taxon>
        <taxon>Spermatophyta</taxon>
        <taxon>Magnoliopsida</taxon>
        <taxon>eudicotyledons</taxon>
        <taxon>Gunneridae</taxon>
        <taxon>Pentapetalae</taxon>
        <taxon>asterids</taxon>
        <taxon>campanulids</taxon>
        <taxon>Asterales</taxon>
        <taxon>Asteraceae</taxon>
        <taxon>Asteroideae</taxon>
        <taxon>Anthemideae</taxon>
        <taxon>Anthemidinae</taxon>
        <taxon>Tanacetum</taxon>
    </lineage>
</organism>